<dbReference type="SUPFAM" id="SSF81383">
    <property type="entry name" value="F-box domain"/>
    <property type="match status" value="1"/>
</dbReference>
<dbReference type="SMART" id="SM00256">
    <property type="entry name" value="FBOX"/>
    <property type="match status" value="1"/>
</dbReference>
<dbReference type="NCBIfam" id="TIGR01640">
    <property type="entry name" value="F_box_assoc_1"/>
    <property type="match status" value="1"/>
</dbReference>
<name>A0ABQ7N426_BRACM</name>
<dbReference type="InterPro" id="IPR036047">
    <property type="entry name" value="F-box-like_dom_sf"/>
</dbReference>
<feature type="domain" description="F-box" evidence="2">
    <location>
        <begin position="30"/>
        <end position="76"/>
    </location>
</feature>
<dbReference type="PANTHER" id="PTHR31111">
    <property type="entry name" value="BNAA05G37150D PROTEIN-RELATED"/>
    <property type="match status" value="1"/>
</dbReference>
<dbReference type="PANTHER" id="PTHR31111:SF120">
    <property type="entry name" value="F-BOX DOMAIN-CONTAINING PROTEIN"/>
    <property type="match status" value="1"/>
</dbReference>
<evidence type="ECO:0000259" key="2">
    <source>
        <dbReference type="PROSITE" id="PS50181"/>
    </source>
</evidence>
<dbReference type="PROSITE" id="PS50181">
    <property type="entry name" value="FBOX"/>
    <property type="match status" value="1"/>
</dbReference>
<proteinExistence type="predicted"/>
<dbReference type="Pfam" id="PF08268">
    <property type="entry name" value="FBA_3"/>
    <property type="match status" value="1"/>
</dbReference>
<gene>
    <name evidence="3" type="primary">A03p027830.1_BraROA</name>
    <name evidence="3" type="ORF">IGI04_010964</name>
</gene>
<accession>A0ABQ7N426</accession>
<dbReference type="Pfam" id="PF00646">
    <property type="entry name" value="F-box"/>
    <property type="match status" value="1"/>
</dbReference>
<evidence type="ECO:0000313" key="3">
    <source>
        <dbReference type="EMBL" id="KAG5404845.1"/>
    </source>
</evidence>
<organism evidence="3 4">
    <name type="scientific">Brassica rapa subsp. trilocularis</name>
    <dbReference type="NCBI Taxonomy" id="1813537"/>
    <lineage>
        <taxon>Eukaryota</taxon>
        <taxon>Viridiplantae</taxon>
        <taxon>Streptophyta</taxon>
        <taxon>Embryophyta</taxon>
        <taxon>Tracheophyta</taxon>
        <taxon>Spermatophyta</taxon>
        <taxon>Magnoliopsida</taxon>
        <taxon>eudicotyledons</taxon>
        <taxon>Gunneridae</taxon>
        <taxon>Pentapetalae</taxon>
        <taxon>rosids</taxon>
        <taxon>malvids</taxon>
        <taxon>Brassicales</taxon>
        <taxon>Brassicaceae</taxon>
        <taxon>Brassiceae</taxon>
        <taxon>Brassica</taxon>
    </lineage>
</organism>
<protein>
    <recommendedName>
        <fullName evidence="2">F-box domain-containing protein</fullName>
    </recommendedName>
</protein>
<dbReference type="InterPro" id="IPR017451">
    <property type="entry name" value="F-box-assoc_interact_dom"/>
</dbReference>
<dbReference type="Proteomes" id="UP000823674">
    <property type="component" value="Chromosome A03"/>
</dbReference>
<dbReference type="EMBL" id="JADBGQ010000003">
    <property type="protein sequence ID" value="KAG5404845.1"/>
    <property type="molecule type" value="Genomic_DNA"/>
</dbReference>
<keyword evidence="4" id="KW-1185">Reference proteome</keyword>
<evidence type="ECO:0000256" key="1">
    <source>
        <dbReference type="SAM" id="MobiDB-lite"/>
    </source>
</evidence>
<dbReference type="Gene3D" id="1.20.1280.50">
    <property type="match status" value="1"/>
</dbReference>
<comment type="caution">
    <text evidence="3">The sequence shown here is derived from an EMBL/GenBank/DDBJ whole genome shotgun (WGS) entry which is preliminary data.</text>
</comment>
<dbReference type="InterPro" id="IPR001810">
    <property type="entry name" value="F-box_dom"/>
</dbReference>
<feature type="compositionally biased region" description="Polar residues" evidence="1">
    <location>
        <begin position="404"/>
        <end position="432"/>
    </location>
</feature>
<dbReference type="InterPro" id="IPR013187">
    <property type="entry name" value="F-box-assoc_dom_typ3"/>
</dbReference>
<sequence length="606" mass="69216">MNREKYNPMNHCKIIRRRTQSSTTSSTYVGGNLETLPIDLIVEILKRLPTKTIAKCRCVSKQWGSLLCDPYFTKSFLTCSSTRPRLLFTFEFGGKWHFFSSPQPQNGDEQVVIADYHMGFSGDWYKETCILANGFIYLNDRKMLKEKMERVPVICNPSTGQQVHLPKVLAKNKDLRSFLGYDPIENQLKVLCMTVARYREQTNSREHQVLTLGKGKPSWRKIACLFPHFPENFGTGICINGILYYIARSNLNTVIACFDVKYEKFRFIQIDDENSKLYWFLTLINYKGKLGAIVYDRSANGQLWVLDDPEKEKWSKHIFHLPDAAFWIVRSIWATDTGEIVWTRSRWTHPFYVFYYNLERQSVRRVEIKGIEGKVLMGHYRPEAILTFTNHVENPPPPGPVTTGRETSSPLRSRASPMQSPQEALSSENPDSSSFIQSLFESDDWQFGICSAKPSWFLHGNAGTRSSCLNSLLIVALELLVKPQYIFNVVDIVIYSLLDSHSPSILVNAKSSQLGLCFLYGHGAFHQKLLSVIIPTVAYRCINVVFDYQFALGKKMKFLHETLYTAELDSPLKSSIFQCFVMLFSIIPSSSMAPGSSSLIVNFVAL</sequence>
<evidence type="ECO:0000313" key="4">
    <source>
        <dbReference type="Proteomes" id="UP000823674"/>
    </source>
</evidence>
<feature type="region of interest" description="Disordered" evidence="1">
    <location>
        <begin position="389"/>
        <end position="432"/>
    </location>
</feature>
<reference evidence="3 4" key="1">
    <citation type="submission" date="2021-03" db="EMBL/GenBank/DDBJ databases">
        <authorList>
            <person name="King G.J."/>
            <person name="Bancroft I."/>
            <person name="Baten A."/>
            <person name="Bloomfield J."/>
            <person name="Borpatragohain P."/>
            <person name="He Z."/>
            <person name="Irish N."/>
            <person name="Irwin J."/>
            <person name="Liu K."/>
            <person name="Mauleon R.P."/>
            <person name="Moore J."/>
            <person name="Morris R."/>
            <person name="Ostergaard L."/>
            <person name="Wang B."/>
            <person name="Wells R."/>
        </authorList>
    </citation>
    <scope>NUCLEOTIDE SEQUENCE [LARGE SCALE GENOMIC DNA]</scope>
    <source>
        <strain evidence="3">R-o-18</strain>
        <tissue evidence="3">Leaf</tissue>
    </source>
</reference>
<dbReference type="CDD" id="cd22157">
    <property type="entry name" value="F-box_AtFBW1-like"/>
    <property type="match status" value="1"/>
</dbReference>